<proteinExistence type="predicted"/>
<protein>
    <recommendedName>
        <fullName evidence="2">LiaF transmembrane domain-containing protein</fullName>
    </recommendedName>
</protein>
<evidence type="ECO:0000313" key="4">
    <source>
        <dbReference type="Proteomes" id="UP000448943"/>
    </source>
</evidence>
<comment type="caution">
    <text evidence="3">The sequence shown here is derived from an EMBL/GenBank/DDBJ whole genome shotgun (WGS) entry which is preliminary data.</text>
</comment>
<name>A0A6N9Q1J1_9BACL</name>
<evidence type="ECO:0000313" key="3">
    <source>
        <dbReference type="EMBL" id="NBI28935.1"/>
    </source>
</evidence>
<keyword evidence="4" id="KW-1185">Reference proteome</keyword>
<reference evidence="3 4" key="1">
    <citation type="submission" date="2019-01" db="EMBL/GenBank/DDBJ databases">
        <title>Chengkuizengella sp. nov., isolated from deep-sea sediment of East Pacific Ocean.</title>
        <authorList>
            <person name="Yang J."/>
            <person name="Lai Q."/>
            <person name="Shao Z."/>
        </authorList>
    </citation>
    <scope>NUCLEOTIDE SEQUENCE [LARGE SCALE GENOMIC DNA]</scope>
    <source>
        <strain evidence="3 4">YPA3-1-1</strain>
    </source>
</reference>
<sequence>MKFNKKNLLALFLILFGGLLLFEKIGFNFGQNIFSFLIPFVVLGIGYLGIKNGKFIGWPLLIIGAFMVLGKFAGLFGIILAVGLILFGVHLLKKERRIE</sequence>
<dbReference type="OrthoDB" id="2679996at2"/>
<dbReference type="Proteomes" id="UP000448943">
    <property type="component" value="Unassembled WGS sequence"/>
</dbReference>
<feature type="domain" description="LiaF transmembrane" evidence="2">
    <location>
        <begin position="9"/>
        <end position="97"/>
    </location>
</feature>
<evidence type="ECO:0000259" key="2">
    <source>
        <dbReference type="Pfam" id="PF22570"/>
    </source>
</evidence>
<feature type="transmembrane region" description="Helical" evidence="1">
    <location>
        <begin position="32"/>
        <end position="50"/>
    </location>
</feature>
<gene>
    <name evidence="3" type="ORF">ERL59_08180</name>
</gene>
<accession>A0A6N9Q1J1</accession>
<evidence type="ECO:0000256" key="1">
    <source>
        <dbReference type="SAM" id="Phobius"/>
    </source>
</evidence>
<keyword evidence="1" id="KW-0472">Membrane</keyword>
<dbReference type="InterPro" id="IPR054331">
    <property type="entry name" value="LiaF_TM"/>
</dbReference>
<dbReference type="Pfam" id="PF22570">
    <property type="entry name" value="LiaF-TM"/>
    <property type="match status" value="1"/>
</dbReference>
<dbReference type="RefSeq" id="WP_160645725.1">
    <property type="nucleotide sequence ID" value="NZ_SIJB01000018.1"/>
</dbReference>
<dbReference type="AlphaFoldDB" id="A0A6N9Q1J1"/>
<feature type="transmembrane region" description="Helical" evidence="1">
    <location>
        <begin position="62"/>
        <end position="89"/>
    </location>
</feature>
<keyword evidence="1" id="KW-1133">Transmembrane helix</keyword>
<dbReference type="EMBL" id="SIJB01000018">
    <property type="protein sequence ID" value="NBI28935.1"/>
    <property type="molecule type" value="Genomic_DNA"/>
</dbReference>
<keyword evidence="1" id="KW-0812">Transmembrane</keyword>
<organism evidence="3 4">
    <name type="scientific">Chengkuizengella marina</name>
    <dbReference type="NCBI Taxonomy" id="2507566"/>
    <lineage>
        <taxon>Bacteria</taxon>
        <taxon>Bacillati</taxon>
        <taxon>Bacillota</taxon>
        <taxon>Bacilli</taxon>
        <taxon>Bacillales</taxon>
        <taxon>Paenibacillaceae</taxon>
        <taxon>Chengkuizengella</taxon>
    </lineage>
</organism>